<dbReference type="AlphaFoldDB" id="A0A813KZB7"/>
<reference evidence="1" key="1">
    <citation type="submission" date="2021-02" db="EMBL/GenBank/DDBJ databases">
        <authorList>
            <person name="Dougan E. K."/>
            <person name="Rhodes N."/>
            <person name="Thang M."/>
            <person name="Chan C."/>
        </authorList>
    </citation>
    <scope>NUCLEOTIDE SEQUENCE</scope>
</reference>
<accession>A0A813KZB7</accession>
<evidence type="ECO:0000313" key="2">
    <source>
        <dbReference type="Proteomes" id="UP000626109"/>
    </source>
</evidence>
<name>A0A813KZB7_POLGL</name>
<protein>
    <submittedName>
        <fullName evidence="1">Uncharacterized protein</fullName>
    </submittedName>
</protein>
<gene>
    <name evidence="1" type="ORF">PGLA2088_LOCUS38663</name>
</gene>
<dbReference type="Proteomes" id="UP000626109">
    <property type="component" value="Unassembled WGS sequence"/>
</dbReference>
<dbReference type="EMBL" id="CAJNNW010032832">
    <property type="protein sequence ID" value="CAE8715626.1"/>
    <property type="molecule type" value="Genomic_DNA"/>
</dbReference>
<evidence type="ECO:0000313" key="1">
    <source>
        <dbReference type="EMBL" id="CAE8715626.1"/>
    </source>
</evidence>
<comment type="caution">
    <text evidence="1">The sequence shown here is derived from an EMBL/GenBank/DDBJ whole genome shotgun (WGS) entry which is preliminary data.</text>
</comment>
<organism evidence="1 2">
    <name type="scientific">Polarella glacialis</name>
    <name type="common">Dinoflagellate</name>
    <dbReference type="NCBI Taxonomy" id="89957"/>
    <lineage>
        <taxon>Eukaryota</taxon>
        <taxon>Sar</taxon>
        <taxon>Alveolata</taxon>
        <taxon>Dinophyceae</taxon>
        <taxon>Suessiales</taxon>
        <taxon>Suessiaceae</taxon>
        <taxon>Polarella</taxon>
    </lineage>
</organism>
<sequence>MLLLDTPENLIACNAFSGPMLADTGHRSTDRSVSGCFLRTYLMVSRVCRLFLRLPVQVGFRWHQHYLATLRIMTVSSTRSDLSHDCSVSKTALIFRLAPPGISVLCDRFQLKTGLKLKLRATSRNFQAASLA</sequence>
<proteinExistence type="predicted"/>